<dbReference type="SUPFAM" id="SSF57802">
    <property type="entry name" value="Rubredoxin-like"/>
    <property type="match status" value="1"/>
</dbReference>
<accession>A0A8S5S533</accession>
<proteinExistence type="predicted"/>
<organism evidence="1">
    <name type="scientific">Myoviridae sp. cthAo37</name>
    <dbReference type="NCBI Taxonomy" id="2827701"/>
    <lineage>
        <taxon>Viruses</taxon>
        <taxon>Duplodnaviria</taxon>
        <taxon>Heunggongvirae</taxon>
        <taxon>Uroviricota</taxon>
        <taxon>Caudoviricetes</taxon>
    </lineage>
</organism>
<evidence type="ECO:0000313" key="1">
    <source>
        <dbReference type="EMBL" id="DAF46038.1"/>
    </source>
</evidence>
<reference evidence="1" key="1">
    <citation type="journal article" date="2021" name="Proc. Natl. Acad. Sci. U.S.A.">
        <title>A Catalog of Tens of Thousands of Viruses from Human Metagenomes Reveals Hidden Associations with Chronic Diseases.</title>
        <authorList>
            <person name="Tisza M.J."/>
            <person name="Buck C.B."/>
        </authorList>
    </citation>
    <scope>NUCLEOTIDE SEQUENCE</scope>
    <source>
        <strain evidence="1">CthAo37</strain>
    </source>
</reference>
<name>A0A8S5S533_9CAUD</name>
<sequence>MKIIKYGNRKLKTKRFTCQYCESIFDAEPSEYKTTFAKNTKYNTVTCPCCGLQVMQAEEE</sequence>
<dbReference type="EMBL" id="BK032529">
    <property type="protein sequence ID" value="DAF46038.1"/>
    <property type="molecule type" value="Genomic_DNA"/>
</dbReference>
<protein>
    <submittedName>
        <fullName evidence="1">Transcription initiation factor IIE, alpha FINGER, Transcription</fullName>
    </submittedName>
</protein>